<protein>
    <submittedName>
        <fullName evidence="1">Uncharacterized protein</fullName>
    </submittedName>
</protein>
<reference evidence="1 2" key="1">
    <citation type="submission" date="2023-04" db="EMBL/GenBank/DDBJ databases">
        <title>Antarctic isolates genomes.</title>
        <authorList>
            <person name="Dimov S.G."/>
        </authorList>
    </citation>
    <scope>NUCLEOTIDE SEQUENCE [LARGE SCALE GENOMIC DNA]</scope>
    <source>
        <strain evidence="1 2">AL19</strain>
    </source>
</reference>
<evidence type="ECO:0000313" key="1">
    <source>
        <dbReference type="EMBL" id="MDI3235754.1"/>
    </source>
</evidence>
<dbReference type="Proteomes" id="UP001243286">
    <property type="component" value="Unassembled WGS sequence"/>
</dbReference>
<keyword evidence="2" id="KW-1185">Reference proteome</keyword>
<accession>A0ABT6R650</accession>
<organism evidence="1 2">
    <name type="scientific">Exiguobacterium antarcticum</name>
    <dbReference type="NCBI Taxonomy" id="132920"/>
    <lineage>
        <taxon>Bacteria</taxon>
        <taxon>Bacillati</taxon>
        <taxon>Bacillota</taxon>
        <taxon>Bacilli</taxon>
        <taxon>Bacillales</taxon>
        <taxon>Bacillales Family XII. Incertae Sedis</taxon>
        <taxon>Exiguobacterium</taxon>
    </lineage>
</organism>
<sequence>MQQTDQREIIVSIRTSYDFKADEGRAVRVVEFHGRRTTVIDTFKKSTPKRMILVEMIRAVQSFKEPFHIIFNVECNFGFKYLNDERQWENRDLGDTFNELIQAGGHTIELRDCSFYEGGKDLQKWLLNILKKAN</sequence>
<proteinExistence type="predicted"/>
<comment type="caution">
    <text evidence="1">The sequence shown here is derived from an EMBL/GenBank/DDBJ whole genome shotgun (WGS) entry which is preliminary data.</text>
</comment>
<name>A0ABT6R650_9BACL</name>
<gene>
    <name evidence="1" type="ORF">QK289_12110</name>
</gene>
<evidence type="ECO:0000313" key="2">
    <source>
        <dbReference type="Proteomes" id="UP001243286"/>
    </source>
</evidence>
<dbReference type="RefSeq" id="WP_026831408.1">
    <property type="nucleotide sequence ID" value="NZ_JANJYY010000060.1"/>
</dbReference>
<dbReference type="EMBL" id="JASBQV010000021">
    <property type="protein sequence ID" value="MDI3235754.1"/>
    <property type="molecule type" value="Genomic_DNA"/>
</dbReference>